<name>A0A0A7I6W5_9BIFI</name>
<dbReference type="GO" id="GO:0015888">
    <property type="term" value="P:thiamine transport"/>
    <property type="evidence" value="ECO:0007669"/>
    <property type="project" value="TreeGrafter"/>
</dbReference>
<gene>
    <name evidence="2" type="ORF">AH67_02660</name>
</gene>
<dbReference type="GO" id="GO:0030975">
    <property type="term" value="F:thiamine binding"/>
    <property type="evidence" value="ECO:0007669"/>
    <property type="project" value="TreeGrafter"/>
</dbReference>
<dbReference type="AlphaFoldDB" id="A0A0A7I6W5"/>
<dbReference type="Gene3D" id="3.40.190.10">
    <property type="entry name" value="Periplasmic binding protein-like II"/>
    <property type="match status" value="2"/>
</dbReference>
<dbReference type="Proteomes" id="UP000030636">
    <property type="component" value="Chromosome"/>
</dbReference>
<sequence>MNTTIVSKNVKTVMRTIAAGVCSLALVGTMGACGSSGGKVDERSKTATSVADFGGMDALEKAAKAEGQLTLIACPDDWVNWGEVIKAFQTKYGIKVNSTNPEASSAEEIKAAKDLKGQTNAPDVFDLGQAVAISSTDYFAPYKVSAWDKIPESNKQADGLYVNDYTGVVSIGYDSSKVPEPKSLNDLLDAEYKGKVAINGDPTQAGAAFAAVAWATLQEGGTLDDFTPGIDFFAKLKKAGNFIPVDATSATIASGETPVVIDWNYLNVAAAKQNANYKTVVLPQNAYGAYYSQAINKDAPHPASARLWEEFIYTPEAQNLFLKAGALPVMAKAMTDDGTIDKAALEAAGGLPSDIKLATQKEIDKANTLLSERWSTIASS</sequence>
<evidence type="ECO:0000256" key="1">
    <source>
        <dbReference type="ARBA" id="ARBA00022729"/>
    </source>
</evidence>
<dbReference type="KEGG" id="bpsp:AH67_02660"/>
<dbReference type="STRING" id="1447715.AH67_02660"/>
<dbReference type="GO" id="GO:0030976">
    <property type="term" value="F:thiamine pyrophosphate binding"/>
    <property type="evidence" value="ECO:0007669"/>
    <property type="project" value="TreeGrafter"/>
</dbReference>
<evidence type="ECO:0000313" key="3">
    <source>
        <dbReference type="Proteomes" id="UP000030636"/>
    </source>
</evidence>
<evidence type="ECO:0000313" key="2">
    <source>
        <dbReference type="EMBL" id="AIZ15963.1"/>
    </source>
</evidence>
<accession>A0A0A7I6W5</accession>
<dbReference type="Pfam" id="PF13343">
    <property type="entry name" value="SBP_bac_6"/>
    <property type="match status" value="1"/>
</dbReference>
<organism evidence="2 3">
    <name type="scientific">Bifidobacterium pseudolongum PV8-2</name>
    <dbReference type="NCBI Taxonomy" id="1447715"/>
    <lineage>
        <taxon>Bacteria</taxon>
        <taxon>Bacillati</taxon>
        <taxon>Actinomycetota</taxon>
        <taxon>Actinomycetes</taxon>
        <taxon>Bifidobacteriales</taxon>
        <taxon>Bifidobacteriaceae</taxon>
        <taxon>Bifidobacterium</taxon>
    </lineage>
</organism>
<protein>
    <submittedName>
        <fullName evidence="2">ABC transporter substrate-binding protein</fullName>
    </submittedName>
</protein>
<dbReference type="PANTHER" id="PTHR30006:SF2">
    <property type="entry name" value="ABC TRANSPORTER SUBSTRATE-BINDING PROTEIN"/>
    <property type="match status" value="1"/>
</dbReference>
<dbReference type="PANTHER" id="PTHR30006">
    <property type="entry name" value="THIAMINE-BINDING PERIPLASMIC PROTEIN-RELATED"/>
    <property type="match status" value="1"/>
</dbReference>
<reference evidence="2 3" key="1">
    <citation type="journal article" date="2015" name="Genome Announc.">
        <title>Bifidobacterium pseudolongum Strain PV8-2, Isolated from a Stool Sample of an Anemic Kenyan Infant.</title>
        <authorList>
            <person name="Vazquez-Gutierrez P."/>
            <person name="Lacroix C."/>
            <person name="Chassard C."/>
            <person name="Klumpp J."/>
            <person name="Stevens M.J."/>
            <person name="Jans C."/>
        </authorList>
    </citation>
    <scope>NUCLEOTIDE SEQUENCE [LARGE SCALE GENOMIC DNA]</scope>
    <source>
        <strain evidence="2 3">PV8-2</strain>
    </source>
</reference>
<dbReference type="EMBL" id="CP007457">
    <property type="protein sequence ID" value="AIZ15963.1"/>
    <property type="molecule type" value="Genomic_DNA"/>
</dbReference>
<dbReference type="RefSeq" id="WP_052177234.1">
    <property type="nucleotide sequence ID" value="NZ_CP007457.1"/>
</dbReference>
<keyword evidence="1" id="KW-0732">Signal</keyword>
<proteinExistence type="predicted"/>
<dbReference type="SUPFAM" id="SSF53850">
    <property type="entry name" value="Periplasmic binding protein-like II"/>
    <property type="match status" value="1"/>
</dbReference>
<keyword evidence="3" id="KW-1185">Reference proteome</keyword>
<dbReference type="GO" id="GO:0030288">
    <property type="term" value="C:outer membrane-bounded periplasmic space"/>
    <property type="evidence" value="ECO:0007669"/>
    <property type="project" value="TreeGrafter"/>
</dbReference>
<dbReference type="HOGENOM" id="CLU_026974_3_0_11"/>